<dbReference type="InterPro" id="IPR028629">
    <property type="entry name" value="Cas9"/>
</dbReference>
<keyword evidence="8 13" id="KW-0694">RNA-binding</keyword>
<proteinExistence type="inferred from homology"/>
<feature type="active site" description="For RuvC-like nuclease domain" evidence="13">
    <location>
        <position position="9"/>
    </location>
</feature>
<dbReference type="NCBIfam" id="TIGR01865">
    <property type="entry name" value="cas_Csn1"/>
    <property type="match status" value="1"/>
</dbReference>
<comment type="similarity">
    <text evidence="2">Belongs to the CRISPR-associated protein Cas9 family. Subtype II-A subfamily.</text>
</comment>
<dbReference type="GO" id="GO:0004519">
    <property type="term" value="F:endonuclease activity"/>
    <property type="evidence" value="ECO:0007669"/>
    <property type="project" value="UniProtKB-KW"/>
</dbReference>
<dbReference type="Gene3D" id="1.10.30.50">
    <property type="match status" value="1"/>
</dbReference>
<keyword evidence="3 13" id="KW-0540">Nuclease</keyword>
<dbReference type="InterPro" id="IPR036397">
    <property type="entry name" value="RNaseH_sf"/>
</dbReference>
<accession>A0ABT7UAT0</accession>
<evidence type="ECO:0000313" key="15">
    <source>
        <dbReference type="EMBL" id="MDM8156714.1"/>
    </source>
</evidence>
<comment type="caution">
    <text evidence="13">Lacks conserved residue(s) required for the propagation of feature annotation.</text>
</comment>
<comment type="domain">
    <text evidence="13">Has 2 endonuclease domains. The discontinuous RuvC-like domain cleaves the target DNA noncomplementary to crRNA while the HNH nuclease domain cleaves the target DNA complementary to crRNA.</text>
</comment>
<dbReference type="Gene3D" id="3.30.420.10">
    <property type="entry name" value="Ribonuclease H-like superfamily/Ribonuclease H"/>
    <property type="match status" value="1"/>
</dbReference>
<evidence type="ECO:0000256" key="13">
    <source>
        <dbReference type="HAMAP-Rule" id="MF_01480"/>
    </source>
</evidence>
<keyword evidence="4" id="KW-0479">Metal-binding</keyword>
<dbReference type="Proteomes" id="UP001529340">
    <property type="component" value="Unassembled WGS sequence"/>
</dbReference>
<comment type="similarity">
    <text evidence="13">Belongs to the CRISPR-associated Cas9 family.</text>
</comment>
<feature type="active site" description="Proton acceptor for HNH nuclease domain" evidence="13">
    <location>
        <position position="784"/>
    </location>
</feature>
<keyword evidence="9 13" id="KW-0051">Antiviral defense</keyword>
<evidence type="ECO:0000256" key="3">
    <source>
        <dbReference type="ARBA" id="ARBA00022722"/>
    </source>
</evidence>
<dbReference type="InterPro" id="IPR032240">
    <property type="entry name" value="Cas9_REC"/>
</dbReference>
<evidence type="ECO:0000256" key="8">
    <source>
        <dbReference type="ARBA" id="ARBA00022884"/>
    </source>
</evidence>
<evidence type="ECO:0000313" key="16">
    <source>
        <dbReference type="Proteomes" id="UP001529340"/>
    </source>
</evidence>
<keyword evidence="11" id="KW-0464">Manganese</keyword>
<keyword evidence="5 13" id="KW-0255">Endonuclease</keyword>
<dbReference type="HAMAP" id="MF_01480">
    <property type="entry name" value="Cas9"/>
    <property type="match status" value="1"/>
</dbReference>
<evidence type="ECO:0000256" key="1">
    <source>
        <dbReference type="ARBA" id="ARBA00001946"/>
    </source>
</evidence>
<keyword evidence="16" id="KW-1185">Reference proteome</keyword>
<evidence type="ECO:0000256" key="5">
    <source>
        <dbReference type="ARBA" id="ARBA00022759"/>
    </source>
</evidence>
<evidence type="ECO:0000256" key="11">
    <source>
        <dbReference type="ARBA" id="ARBA00023211"/>
    </source>
</evidence>
<sequence length="1336" mass="155037">MEQFTLGLDIGITSIGWSVIDTDQGKLIDLGVHLFEEANPASDARSNRCARRGIRRRKWRKEQLRRAFIDFGVLSREEIEQQGYLSYTSDTDTLHRPKDETVYHLRKRALYEKVSLRELLLALYNICGTRGHFLMENVNFDSQEGITFDLFRERFYEVIVDVIEILDRATFEQTVLRPLFEQGKLPKKEITSLKNTGMTEDAEALIQVLCLLSGYKATLSKISESIALPDVSGTVDLLTLIKRDELNDFLEGIIELHDMVEVSKILQQYQYICEAAVDQLERVKEIYLLEKSDPAAYKEEVKAIHSKMKVTDPKHKLRVVKNIENKYPNGLYVKEARAILRKQQTFYPEQISDAFIEVCITIIRARIPYYIGPLSEQAKNAWLVKTGNFRYSYAYSAKTAVDEQESIRRWKLAMISHCTYLPEEYALAKGSFIAETANILNELNVLQAIDQNEDRYYLTMKDKLQVIDQLFLRNAKVAYSDVAELLGLKSFGPKRRSGNQRFRAQYTLYHSIVALLPQLALHSITELFEHSDKVDTLEDLVLNINLFDEESSKETYLQEQMHLERSVAKKLSKLKSNGFYAFSRKFLMDTEMNEQGQSLLEALISANCEEYTNEQMTLITQARDVQGNAIHFDSNKYMEKLEKDGRLSIDLLIENGKPFIPISRPVIRALNECFKLYEEIIQTYGVPARVVIETARDLKDSSRQGEVPARHFDNMSTLYNSLMNQLKQPEKKLYHHSLEDWEEISTYLTRNKQKVELYLRQNGLDMISGDPIDLHHLEEYEMDHILPRGFGDNSMDNLMLIHKTYNSAKGDRVPLEYIENDPVKNKAGKTITSGDFTRRVNELFELRMISEKKVKQLMLSSSEEAFGFINRNLVDTRYIIRELTAILRAYNTVHAYDTHIVSLRASFTAVYRQALRFRKNRDIGTQHHAHDAAIVSIADQVLSTYYPHYDERGNQKNYQNFLQMVKENTGKNEKEKSERSKLNTFIEIAYWKTYGNLPTQPDSLVSQIKATVPLYSIKAEKNYRGKFFDATIMTQEELKKLEKKGKTPLSIIGVNTDQHAFTGVNCAAVDFYKFTVNKGTKKEKKKHVAIHIPKVIIHPDGTIDKEKYIALIRDYYKVNELLDENGELKEYYFRLRVFKNDLIYNTGDRMIQKFNIGSIALKKLEMKHIYQFSYDDIYDQVAFMRKSLSIRYDFKLRHINPSGTKKFQDIDIYDMIHFCMDNLMDIHDRERYKKAIVEYLEKETNFQTFLEKAAYVNLVVNRPCTPPTIFGQYCPTASAADEEAQYVKIKSSILGIRYWINEGGALIINGPNGARQKYSKIKKEAFSWKICQSMVK</sequence>
<evidence type="ECO:0000256" key="10">
    <source>
        <dbReference type="ARBA" id="ARBA00023125"/>
    </source>
</evidence>
<comment type="subunit">
    <text evidence="12 13">Monomer. Binds crRNA and tracrRNA.</text>
</comment>
<keyword evidence="10 13" id="KW-0238">DNA-binding</keyword>
<dbReference type="InterPro" id="IPR003615">
    <property type="entry name" value="HNH_nuc"/>
</dbReference>
<dbReference type="Pfam" id="PF13395">
    <property type="entry name" value="HNH_4"/>
    <property type="match status" value="1"/>
</dbReference>
<protein>
    <recommendedName>
        <fullName evidence="13">CRISPR-associated endonuclease Cas9</fullName>
        <ecNumber evidence="13">3.1.-.-</ecNumber>
    </recommendedName>
</protein>
<gene>
    <name evidence="13 15" type="primary">cas9</name>
    <name evidence="15" type="ORF">QUV96_03570</name>
</gene>
<dbReference type="EMBL" id="JAUDCG010000011">
    <property type="protein sequence ID" value="MDM8156714.1"/>
    <property type="molecule type" value="Genomic_DNA"/>
</dbReference>
<dbReference type="SMART" id="SM00507">
    <property type="entry name" value="HNHc"/>
    <property type="match status" value="1"/>
</dbReference>
<comment type="cofactor">
    <cofactor evidence="1">
        <name>Mg(2+)</name>
        <dbReference type="ChEBI" id="CHEBI:18420"/>
    </cofactor>
</comment>
<keyword evidence="6 13" id="KW-0378">Hydrolase</keyword>
<evidence type="ECO:0000256" key="2">
    <source>
        <dbReference type="ARBA" id="ARBA00005244"/>
    </source>
</evidence>
<dbReference type="RefSeq" id="WP_289607182.1">
    <property type="nucleotide sequence ID" value="NZ_JAUDCG010000011.1"/>
</dbReference>
<keyword evidence="7" id="KW-0460">Magnesium</keyword>
<dbReference type="InterPro" id="IPR055228">
    <property type="entry name" value="Cas9_RuvC"/>
</dbReference>
<evidence type="ECO:0000256" key="12">
    <source>
        <dbReference type="ARBA" id="ARBA00046380"/>
    </source>
</evidence>
<reference evidence="15 16" key="1">
    <citation type="submission" date="2023-06" db="EMBL/GenBank/DDBJ databases">
        <title>Identification and characterization of horizontal gene transfer across gut microbiota members of farm animals based on homology search.</title>
        <authorList>
            <person name="Schwarzerova J."/>
            <person name="Nykrynova M."/>
            <person name="Jureckova K."/>
            <person name="Cejkova D."/>
            <person name="Rychlik I."/>
        </authorList>
    </citation>
    <scope>NUCLEOTIDE SEQUENCE [LARGE SCALE GENOMIC DNA]</scope>
    <source>
        <strain evidence="15 16">ET39</strain>
    </source>
</reference>
<evidence type="ECO:0000256" key="9">
    <source>
        <dbReference type="ARBA" id="ARBA00023118"/>
    </source>
</evidence>
<dbReference type="EC" id="3.1.-.-" evidence="13"/>
<dbReference type="InterPro" id="IPR033114">
    <property type="entry name" value="HNH_CAS9"/>
</dbReference>
<evidence type="ECO:0000256" key="6">
    <source>
        <dbReference type="ARBA" id="ARBA00022801"/>
    </source>
</evidence>
<dbReference type="Pfam" id="PF22702">
    <property type="entry name" value="Cas9_RuvC"/>
    <property type="match status" value="1"/>
</dbReference>
<reference evidence="15 16" key="3">
    <citation type="submission" date="2023-06" db="EMBL/GenBank/DDBJ databases">
        <authorList>
            <person name="Zeman M."/>
            <person name="Kubasova T."/>
            <person name="Jahodarova E."/>
            <person name="Nykrynova M."/>
            <person name="Rychlik I."/>
        </authorList>
    </citation>
    <scope>NUCLEOTIDE SEQUENCE [LARGE SCALE GENOMIC DNA]</scope>
    <source>
        <strain evidence="15 16">ET39</strain>
    </source>
</reference>
<evidence type="ECO:0000256" key="4">
    <source>
        <dbReference type="ARBA" id="ARBA00022723"/>
    </source>
</evidence>
<comment type="function">
    <text evidence="13">CRISPR (clustered regularly interspaced short palindromic repeat) is an adaptive immune system that provides protection against mobile genetic elements (viruses, transposable elements and conjugative plasmids). CRISPR clusters contain spacers, sequences complementary to antecedent mobile elements, and target invading nucleic acids. CRISPR clusters are transcribed and processed into CRISPR RNA (crRNA). In type II CRISPR systems correct processing of pre-crRNA requires a trans-encoded small RNA (tracrRNA), endogenous ribonuclease 3 (rnc) and this protein. The tracrRNA serves as a guide for ribonuclease 3-aided processing of pre-crRNA. Subsequently Cas9/crRNA/tracrRNA endonucleolytically cleaves linear or circular dsDNA target complementary to the spacer; Cas9 is inactive in the absence of the 2 guide RNAs (gRNA). Cas9 recognizes the protospacer adjacent motif (PAM) in the CRISPR repeat sequences to help distinguish self versus nonself, as targets within the bacterial CRISPR locus do not have PAMs. PAM recognition is also required for catalytic activity.</text>
</comment>
<evidence type="ECO:0000256" key="7">
    <source>
        <dbReference type="ARBA" id="ARBA00022842"/>
    </source>
</evidence>
<comment type="caution">
    <text evidence="15">The sequence shown here is derived from an EMBL/GenBank/DDBJ whole genome shotgun (WGS) entry which is preliminary data.</text>
</comment>
<dbReference type="PROSITE" id="PS51749">
    <property type="entry name" value="HNH_CAS9"/>
    <property type="match status" value="1"/>
</dbReference>
<name>A0ABT7UAT0_9FIRM</name>
<feature type="domain" description="HNH Cas9-type" evidence="14">
    <location>
        <begin position="708"/>
        <end position="873"/>
    </location>
</feature>
<reference evidence="16" key="2">
    <citation type="submission" date="2023-06" db="EMBL/GenBank/DDBJ databases">
        <title>Identification and characterization of horizontal gene transfer across gut microbiota members of farm animals based on homology search.</title>
        <authorList>
            <person name="Zeman M."/>
            <person name="Kubasova T."/>
            <person name="Jahodarova E."/>
            <person name="Nykrynova M."/>
            <person name="Rychlik I."/>
        </authorList>
    </citation>
    <scope>NUCLEOTIDE SEQUENCE [LARGE SCALE GENOMIC DNA]</scope>
    <source>
        <strain evidence="16">ET39</strain>
    </source>
</reference>
<dbReference type="Pfam" id="PF16592">
    <property type="entry name" value="Cas9_REC"/>
    <property type="match status" value="1"/>
</dbReference>
<evidence type="ECO:0000259" key="14">
    <source>
        <dbReference type="PROSITE" id="PS51749"/>
    </source>
</evidence>
<organism evidence="15 16">
    <name type="scientific">Amedibacillus dolichus</name>
    <dbReference type="NCBI Taxonomy" id="31971"/>
    <lineage>
        <taxon>Bacteria</taxon>
        <taxon>Bacillati</taxon>
        <taxon>Bacillota</taxon>
        <taxon>Erysipelotrichia</taxon>
        <taxon>Erysipelotrichales</taxon>
        <taxon>Erysipelotrichaceae</taxon>
        <taxon>Amedibacillus</taxon>
    </lineage>
</organism>